<name>A0AAE3QVN1_9BACT</name>
<evidence type="ECO:0000313" key="2">
    <source>
        <dbReference type="Proteomes" id="UP001241110"/>
    </source>
</evidence>
<dbReference type="RefSeq" id="WP_313983742.1">
    <property type="nucleotide sequence ID" value="NZ_JASJOS010000011.1"/>
</dbReference>
<proteinExistence type="predicted"/>
<sequence length="242" mass="28139">MDYPFYIFGSQSSVDYDVVVFANQLGTTKENQDFCNQQAQHLEIFFNTRNLPFKKINTNIAILENGIITAVHKGTPDELNNSVLYTYSLHKQFYPLSITRAVERNWQLKMLRACRTILSFYTRTAIRSDIKLALQGDLDVKLPVLENLNLTQWTEFHKNDPQDCWKTIAFQLGQALGLLENKELYTKEDIIDFLPEMSVFLNRKTTYTDLTTLQNYKTLFIKRLKEVRPLFSQLTEIGASSE</sequence>
<dbReference type="Proteomes" id="UP001241110">
    <property type="component" value="Unassembled WGS sequence"/>
</dbReference>
<accession>A0AAE3QVN1</accession>
<protein>
    <submittedName>
        <fullName evidence="1">Uncharacterized protein</fullName>
    </submittedName>
</protein>
<organism evidence="1 2">
    <name type="scientific">Xanthocytophaga flava</name>
    <dbReference type="NCBI Taxonomy" id="3048013"/>
    <lineage>
        <taxon>Bacteria</taxon>
        <taxon>Pseudomonadati</taxon>
        <taxon>Bacteroidota</taxon>
        <taxon>Cytophagia</taxon>
        <taxon>Cytophagales</taxon>
        <taxon>Rhodocytophagaceae</taxon>
        <taxon>Xanthocytophaga</taxon>
    </lineage>
</organism>
<dbReference type="AlphaFoldDB" id="A0AAE3QVN1"/>
<gene>
    <name evidence="1" type="ORF">QNI16_24205</name>
</gene>
<evidence type="ECO:0000313" key="1">
    <source>
        <dbReference type="EMBL" id="MDJ1483624.1"/>
    </source>
</evidence>
<reference evidence="1" key="1">
    <citation type="submission" date="2023-05" db="EMBL/GenBank/DDBJ databases">
        <authorList>
            <person name="Zhang X."/>
        </authorList>
    </citation>
    <scope>NUCLEOTIDE SEQUENCE</scope>
    <source>
        <strain evidence="1">YF14B1</strain>
    </source>
</reference>
<dbReference type="EMBL" id="JASJOS010000011">
    <property type="protein sequence ID" value="MDJ1483624.1"/>
    <property type="molecule type" value="Genomic_DNA"/>
</dbReference>
<comment type="caution">
    <text evidence="1">The sequence shown here is derived from an EMBL/GenBank/DDBJ whole genome shotgun (WGS) entry which is preliminary data.</text>
</comment>